<reference evidence="1 2" key="1">
    <citation type="submission" date="2018-09" db="EMBL/GenBank/DDBJ databases">
        <title>Metagenome Assembled Genomes from an Advanced Water Purification Facility.</title>
        <authorList>
            <person name="Stamps B.W."/>
            <person name="Spear J.R."/>
        </authorList>
    </citation>
    <scope>NUCLEOTIDE SEQUENCE [LARGE SCALE GENOMIC DNA]</scope>
    <source>
        <strain evidence="1">Bin_52_1</strain>
    </source>
</reference>
<sequence length="93" mass="10544">MPAWITPEPAAPELLPAALCDEQRLWRAVLVQLLKDAEAWQRQKFSQSISRPVALDGWQAISENTAEFRQICDWAGIEADALRRAFLRKGRLG</sequence>
<evidence type="ECO:0000313" key="1">
    <source>
        <dbReference type="EMBL" id="TXI32465.1"/>
    </source>
</evidence>
<dbReference type="Proteomes" id="UP000321110">
    <property type="component" value="Unassembled WGS sequence"/>
</dbReference>
<dbReference type="EMBL" id="SSFO01000149">
    <property type="protein sequence ID" value="TXI32465.1"/>
    <property type="molecule type" value="Genomic_DNA"/>
</dbReference>
<comment type="caution">
    <text evidence="1">The sequence shown here is derived from an EMBL/GenBank/DDBJ whole genome shotgun (WGS) entry which is preliminary data.</text>
</comment>
<organism evidence="1 2">
    <name type="scientific">Aquipseudomonas alcaligenes</name>
    <name type="common">Pseudomonas alcaligenes</name>
    <dbReference type="NCBI Taxonomy" id="43263"/>
    <lineage>
        <taxon>Bacteria</taxon>
        <taxon>Pseudomonadati</taxon>
        <taxon>Pseudomonadota</taxon>
        <taxon>Gammaproteobacteria</taxon>
        <taxon>Pseudomonadales</taxon>
        <taxon>Pseudomonadaceae</taxon>
        <taxon>Aquipseudomonas</taxon>
    </lineage>
</organism>
<accession>A0A5C7W723</accession>
<dbReference type="AlphaFoldDB" id="A0A5C7W723"/>
<protein>
    <submittedName>
        <fullName evidence="1">Uncharacterized protein</fullName>
    </submittedName>
</protein>
<gene>
    <name evidence="1" type="ORF">E6Q69_08935</name>
</gene>
<evidence type="ECO:0000313" key="2">
    <source>
        <dbReference type="Proteomes" id="UP000321110"/>
    </source>
</evidence>
<name>A0A5C7W723_AQUAC</name>
<proteinExistence type="predicted"/>